<reference evidence="1" key="1">
    <citation type="journal article" date="2013" name="Genetics">
        <title>The draft genome and transcriptome of Panagrellus redivivus are shaped by the harsh demands of a free-living lifestyle.</title>
        <authorList>
            <person name="Srinivasan J."/>
            <person name="Dillman A.R."/>
            <person name="Macchietto M.G."/>
            <person name="Heikkinen L."/>
            <person name="Lakso M."/>
            <person name="Fracchia K.M."/>
            <person name="Antoshechkin I."/>
            <person name="Mortazavi A."/>
            <person name="Wong G."/>
            <person name="Sternberg P.W."/>
        </authorList>
    </citation>
    <scope>NUCLEOTIDE SEQUENCE [LARGE SCALE GENOMIC DNA]</scope>
    <source>
        <strain evidence="1">MT8872</strain>
    </source>
</reference>
<evidence type="ECO:0000313" key="2">
    <source>
        <dbReference type="WBParaSite" id="Pan_g3787.t1"/>
    </source>
</evidence>
<sequence length="101" mass="11745">MFSHLRNNGLYPEYEQNGGILIGDNKIVANVVEECTRTHSTDRRNNNHSYLQYRQNLTAVSREHNNEERGEWHTVCAANEKSKPRSSFIRSFSTLAWTIAY</sequence>
<organism evidence="1 2">
    <name type="scientific">Panagrellus redivivus</name>
    <name type="common">Microworm</name>
    <dbReference type="NCBI Taxonomy" id="6233"/>
    <lineage>
        <taxon>Eukaryota</taxon>
        <taxon>Metazoa</taxon>
        <taxon>Ecdysozoa</taxon>
        <taxon>Nematoda</taxon>
        <taxon>Chromadorea</taxon>
        <taxon>Rhabditida</taxon>
        <taxon>Tylenchina</taxon>
        <taxon>Panagrolaimomorpha</taxon>
        <taxon>Panagrolaimoidea</taxon>
        <taxon>Panagrolaimidae</taxon>
        <taxon>Panagrellus</taxon>
    </lineage>
</organism>
<evidence type="ECO:0000313" key="1">
    <source>
        <dbReference type="Proteomes" id="UP000492821"/>
    </source>
</evidence>
<dbReference type="WBParaSite" id="Pan_g3787.t1">
    <property type="protein sequence ID" value="Pan_g3787.t1"/>
    <property type="gene ID" value="Pan_g3787"/>
</dbReference>
<name>A0A7E4VVB1_PANRE</name>
<accession>A0A7E4VVB1</accession>
<dbReference type="Proteomes" id="UP000492821">
    <property type="component" value="Unassembled WGS sequence"/>
</dbReference>
<dbReference type="AlphaFoldDB" id="A0A7E4VVB1"/>
<proteinExistence type="predicted"/>
<protein>
    <submittedName>
        <fullName evidence="2">Uncharacterized protein</fullName>
    </submittedName>
</protein>
<keyword evidence="1" id="KW-1185">Reference proteome</keyword>
<reference evidence="2" key="2">
    <citation type="submission" date="2020-10" db="UniProtKB">
        <authorList>
            <consortium name="WormBaseParasite"/>
        </authorList>
    </citation>
    <scope>IDENTIFICATION</scope>
</reference>